<dbReference type="RefSeq" id="WP_323698369.1">
    <property type="nucleotide sequence ID" value="NZ_JAYGIL010000027.1"/>
</dbReference>
<sequence length="331" mass="38443">MIDDLKDIAIRFQIDPKLTVGHAAKISTVVSVLDKINTSFHNFIEIEFFKNDEFKDISMENRDVFNNIKNELELLVVDLKFSSFEAALAPNIISNQTSLFSDNIKNWKTDVFNSYKENILIANYNEDSYIKNIQKRYSEAERQKIYSPLFAIAEGGKKGYTLNLKNSKGAVIKEYTKPNKQNTQLIIPKKINIENKEESKTYQVFVKVKTEQEGFQLKKANIKELLYFEELEHETYPFKQDIIKHNGVIYSLNSKIECKVEFIEDTYVITNDLLEITSWGETREEAEQAFAFSFDSLYKNFAIEKDEKLSSDAKILKRDLLTLVKAVLNEK</sequence>
<dbReference type="EMBL" id="JAYGIL010000027">
    <property type="protein sequence ID" value="MEA5404940.1"/>
    <property type="molecule type" value="Genomic_DNA"/>
</dbReference>
<evidence type="ECO:0000313" key="1">
    <source>
        <dbReference type="EMBL" id="MEA5404940.1"/>
    </source>
</evidence>
<dbReference type="Proteomes" id="UP001303899">
    <property type="component" value="Unassembled WGS sequence"/>
</dbReference>
<reference evidence="1 2" key="1">
    <citation type="submission" date="2023-12" db="EMBL/GenBank/DDBJ databases">
        <title>Novel species of the genus Arcicella isolated from rivers.</title>
        <authorList>
            <person name="Lu H."/>
        </authorList>
    </citation>
    <scope>NUCLEOTIDE SEQUENCE [LARGE SCALE GENOMIC DNA]</scope>
    <source>
        <strain evidence="1 2">DC2W</strain>
    </source>
</reference>
<accession>A0ABU5S952</accession>
<proteinExistence type="predicted"/>
<gene>
    <name evidence="1" type="ORF">VB776_18545</name>
</gene>
<keyword evidence="2" id="KW-1185">Reference proteome</keyword>
<organism evidence="1 2">
    <name type="scientific">Arcicella gelida</name>
    <dbReference type="NCBI Taxonomy" id="2984195"/>
    <lineage>
        <taxon>Bacteria</taxon>
        <taxon>Pseudomonadati</taxon>
        <taxon>Bacteroidota</taxon>
        <taxon>Cytophagia</taxon>
        <taxon>Cytophagales</taxon>
        <taxon>Flectobacillaceae</taxon>
        <taxon>Arcicella</taxon>
    </lineage>
</organism>
<evidence type="ECO:0000313" key="2">
    <source>
        <dbReference type="Proteomes" id="UP001303899"/>
    </source>
</evidence>
<evidence type="ECO:0008006" key="3">
    <source>
        <dbReference type="Google" id="ProtNLM"/>
    </source>
</evidence>
<name>A0ABU5S952_9BACT</name>
<comment type="caution">
    <text evidence="1">The sequence shown here is derived from an EMBL/GenBank/DDBJ whole genome shotgun (WGS) entry which is preliminary data.</text>
</comment>
<protein>
    <recommendedName>
        <fullName evidence="3">CYTH domain-containing protein</fullName>
    </recommendedName>
</protein>